<evidence type="ECO:0000313" key="2">
    <source>
        <dbReference type="EMBL" id="KAJ7690751.1"/>
    </source>
</evidence>
<protein>
    <submittedName>
        <fullName evidence="2">Uncharacterized protein</fullName>
    </submittedName>
</protein>
<proteinExistence type="predicted"/>
<accession>A0AAD7DG28</accession>
<name>A0AAD7DG28_MYCRO</name>
<evidence type="ECO:0000256" key="1">
    <source>
        <dbReference type="SAM" id="MobiDB-lite"/>
    </source>
</evidence>
<dbReference type="EMBL" id="JARKIE010000063">
    <property type="protein sequence ID" value="KAJ7690751.1"/>
    <property type="molecule type" value="Genomic_DNA"/>
</dbReference>
<feature type="region of interest" description="Disordered" evidence="1">
    <location>
        <begin position="133"/>
        <end position="158"/>
    </location>
</feature>
<reference evidence="2" key="1">
    <citation type="submission" date="2023-03" db="EMBL/GenBank/DDBJ databases">
        <title>Massive genome expansion in bonnet fungi (Mycena s.s.) driven by repeated elements and novel gene families across ecological guilds.</title>
        <authorList>
            <consortium name="Lawrence Berkeley National Laboratory"/>
            <person name="Harder C.B."/>
            <person name="Miyauchi S."/>
            <person name="Viragh M."/>
            <person name="Kuo A."/>
            <person name="Thoen E."/>
            <person name="Andreopoulos B."/>
            <person name="Lu D."/>
            <person name="Skrede I."/>
            <person name="Drula E."/>
            <person name="Henrissat B."/>
            <person name="Morin E."/>
            <person name="Kohler A."/>
            <person name="Barry K."/>
            <person name="LaButti K."/>
            <person name="Morin E."/>
            <person name="Salamov A."/>
            <person name="Lipzen A."/>
            <person name="Mereny Z."/>
            <person name="Hegedus B."/>
            <person name="Baldrian P."/>
            <person name="Stursova M."/>
            <person name="Weitz H."/>
            <person name="Taylor A."/>
            <person name="Grigoriev I.V."/>
            <person name="Nagy L.G."/>
            <person name="Martin F."/>
            <person name="Kauserud H."/>
        </authorList>
    </citation>
    <scope>NUCLEOTIDE SEQUENCE</scope>
    <source>
        <strain evidence="2">CBHHK067</strain>
    </source>
</reference>
<dbReference type="Proteomes" id="UP001221757">
    <property type="component" value="Unassembled WGS sequence"/>
</dbReference>
<dbReference type="AlphaFoldDB" id="A0AAD7DG28"/>
<evidence type="ECO:0000313" key="3">
    <source>
        <dbReference type="Proteomes" id="UP001221757"/>
    </source>
</evidence>
<sequence>MFVSFKFPPRRHDKRDFFAYRDAGDAVGGKRRSNAIYPFKEIKMPEPGGPAELVPALVFLAVTNAKTLSIDDTNLLSISPSKNKKHPRRESALAVPQTRNGKAETPWVIDDEDEEEAAQAAIAQSLQDLAPFGNSSAPNIENSAHCTSRTPSRDRCRRRTSRRINWIADSESLSAQATHVAPVPATSRVWTCLCLESIKFLAAAARGLQLQDVEEAVRDGVLELSIEGDERPFTAASSMNGFGVRRRPKQASPLSPPVSTDAAWAILELLCLGEPVEDIHRSFRDSLFAVGHGPTVDLLFQTLATKALFSSFLTTLLPLSARLTPYSGESGKFCPWQRHDNDMKATAHNSLPTRFGNFASINTEHIEWSIYHLVDLDMPLSPGIRTDVVASDAEAVLIRVHRDHNLNSAVGGFIRRFIPDDSVSRFARTLLPPLDNVYGAYELPHLSALIAAFLQDERRYIDHHHPGQSISEEAYCSALRNLSGVLRGLAPEASLYRLVQHLLNDNIPLLGDLTAAQIARWLGISLDFWRFILQHIWFWIHCAWFSRLLMTIKPVVVGVWSNHVFHNGHGRTGICVGEGSRHREVAFLAGTTSDSFNTFLPQTPSPDWYPLTRDGNYLEAVGTLLIIQTGFDTTKLCLAIPNLDCGLVKYDPSDSCLVEYILYVVSIMEQVAVRMVESMRAAGTVPNYEDADAAWLYFETLRSRVETELVKSGLRDTLNSLKASLSPCSLNATHTTTTSPDDVAPPYSVPGFTEAEPLGPARLANTIASSPLVASLRVDRDVQSRRGLAGTATLHANKAAWEELTTKLCALIVSLQDPFRLRPKQKKTGNISTIDEPWTGQCTRCGLDVVGKDQNCLHVCVSGPSLTLSEENFLSIQLTIYTQDIFCSLLLSPFAGSEAELGFVRISAQSVINRPGNREIIQTILPGINLDHVIGDIFVPKKYSRTERDPHGLQLTLAVDCGLDSASLCPFTEDTTFQCGEAWGCRGSPLDWLDGDLSIMKCAHGTLKIMQTRDFEGFYEHACERS</sequence>
<gene>
    <name evidence="2" type="ORF">B0H17DRAFT_1134258</name>
</gene>
<feature type="region of interest" description="Disordered" evidence="1">
    <location>
        <begin position="79"/>
        <end position="102"/>
    </location>
</feature>
<feature type="compositionally biased region" description="Polar residues" evidence="1">
    <location>
        <begin position="133"/>
        <end position="146"/>
    </location>
</feature>
<comment type="caution">
    <text evidence="2">The sequence shown here is derived from an EMBL/GenBank/DDBJ whole genome shotgun (WGS) entry which is preliminary data.</text>
</comment>
<organism evidence="2 3">
    <name type="scientific">Mycena rosella</name>
    <name type="common">Pink bonnet</name>
    <name type="synonym">Agaricus rosellus</name>
    <dbReference type="NCBI Taxonomy" id="1033263"/>
    <lineage>
        <taxon>Eukaryota</taxon>
        <taxon>Fungi</taxon>
        <taxon>Dikarya</taxon>
        <taxon>Basidiomycota</taxon>
        <taxon>Agaricomycotina</taxon>
        <taxon>Agaricomycetes</taxon>
        <taxon>Agaricomycetidae</taxon>
        <taxon>Agaricales</taxon>
        <taxon>Marasmiineae</taxon>
        <taxon>Mycenaceae</taxon>
        <taxon>Mycena</taxon>
    </lineage>
</organism>
<keyword evidence="3" id="KW-1185">Reference proteome</keyword>